<gene>
    <name evidence="2" type="ORF">EJ065_2367</name>
</gene>
<accession>A0A410RPQ1</accession>
<organism evidence="2 3">
    <name type="scientific">Corallococcus coralloides</name>
    <name type="common">Myxococcus coralloides</name>
    <dbReference type="NCBI Taxonomy" id="184914"/>
    <lineage>
        <taxon>Bacteria</taxon>
        <taxon>Pseudomonadati</taxon>
        <taxon>Myxococcota</taxon>
        <taxon>Myxococcia</taxon>
        <taxon>Myxococcales</taxon>
        <taxon>Cystobacterineae</taxon>
        <taxon>Myxococcaceae</taxon>
        <taxon>Corallococcus</taxon>
    </lineage>
</organism>
<evidence type="ECO:0000313" key="2">
    <source>
        <dbReference type="EMBL" id="QAT83947.1"/>
    </source>
</evidence>
<protein>
    <submittedName>
        <fullName evidence="2">Uncharacterized protein</fullName>
    </submittedName>
</protein>
<proteinExistence type="predicted"/>
<dbReference type="AlphaFoldDB" id="A0A410RPQ1"/>
<feature type="region of interest" description="Disordered" evidence="1">
    <location>
        <begin position="32"/>
        <end position="58"/>
    </location>
</feature>
<feature type="compositionally biased region" description="Basic and acidic residues" evidence="1">
    <location>
        <begin position="44"/>
        <end position="56"/>
    </location>
</feature>
<evidence type="ECO:0000256" key="1">
    <source>
        <dbReference type="SAM" id="MobiDB-lite"/>
    </source>
</evidence>
<evidence type="ECO:0000313" key="3">
    <source>
        <dbReference type="Proteomes" id="UP000288758"/>
    </source>
</evidence>
<name>A0A410RPQ1_CORCK</name>
<sequence>MATAAGWTARHRTRGDAMYRIDAWSQGDGALWASGSNGGAGVRPEGDGEVDSRHEDEESLLDFEESDLDWVASY</sequence>
<dbReference type="Proteomes" id="UP000288758">
    <property type="component" value="Chromosome"/>
</dbReference>
<reference evidence="2 3" key="1">
    <citation type="submission" date="2018-12" db="EMBL/GenBank/DDBJ databases">
        <title>Complete Genome Sequence of the Corallopyronin A producing Myxobacterium Corallococcus coralloides B035.</title>
        <authorList>
            <person name="Bouhired S.M."/>
            <person name="Rupp O."/>
            <person name="Blom J."/>
            <person name="Schaeberle T.F."/>
            <person name="Kehraus S."/>
            <person name="Schiefer A."/>
            <person name="Pfarr K."/>
            <person name="Goesmann A."/>
            <person name="Hoerauf A."/>
            <person name="Koenig G.M."/>
        </authorList>
    </citation>
    <scope>NUCLEOTIDE SEQUENCE [LARGE SCALE GENOMIC DNA]</scope>
    <source>
        <strain evidence="2 3">B035</strain>
    </source>
</reference>
<dbReference type="EMBL" id="CP034669">
    <property type="protein sequence ID" value="QAT83947.1"/>
    <property type="molecule type" value="Genomic_DNA"/>
</dbReference>